<organism evidence="1">
    <name type="scientific">Salmonella enterica</name>
    <name type="common">Salmonella choleraesuis</name>
    <dbReference type="NCBI Taxonomy" id="28901"/>
    <lineage>
        <taxon>Bacteria</taxon>
        <taxon>Pseudomonadati</taxon>
        <taxon>Pseudomonadota</taxon>
        <taxon>Gammaproteobacteria</taxon>
        <taxon>Enterobacterales</taxon>
        <taxon>Enterobacteriaceae</taxon>
        <taxon>Salmonella</taxon>
    </lineage>
</organism>
<dbReference type="EMBL" id="DAAXPA010000004">
    <property type="protein sequence ID" value="HAG1963782.1"/>
    <property type="molecule type" value="Genomic_DNA"/>
</dbReference>
<reference evidence="1" key="1">
    <citation type="journal article" date="2018" name="Genome Biol.">
        <title>SKESA: strategic k-mer extension for scrupulous assemblies.</title>
        <authorList>
            <person name="Souvorov A."/>
            <person name="Agarwala R."/>
            <person name="Lipman D.J."/>
        </authorList>
    </citation>
    <scope>NUCLEOTIDE SEQUENCE</scope>
    <source>
        <strain evidence="1">MA.CK_97/00003274</strain>
    </source>
</reference>
<evidence type="ECO:0000313" key="1">
    <source>
        <dbReference type="EMBL" id="HAG1963782.1"/>
    </source>
</evidence>
<sequence>MLLRNEHLSHFKTSRIKTNGISTINFIFKGREYLINFEDGRIEKGYGYCLKSIDGNVVEWSLLQWLTLYFGESADDPYAVRNNTYFFERGYQVFDGKFFLKFMAKVSKFPFSSYPQWRNELLSKSLAIYCMGVRISIDDMPITIGYFANSIEGLSNAYWNDRSNYKTLGSNPYKKLINARFMRLKKSKKHGEEVKRWLKYIEQEIDVITEIRNVYCGHSLMHSKKERKKLISVMNNWSVKHGWDRKNAKRKAYRTSIIEKTLGGVHSGAIFKLSMNTNRLLFFYYFNLIRDLPFTEHDFTLFGVKLDKDPLVIEHPNRVA</sequence>
<comment type="caution">
    <text evidence="1">The sequence shown here is derived from an EMBL/GenBank/DDBJ whole genome shotgun (WGS) entry which is preliminary data.</text>
</comment>
<protein>
    <submittedName>
        <fullName evidence="1">Uncharacterized protein</fullName>
    </submittedName>
</protein>
<name>A0A759M7W4_SALER</name>
<gene>
    <name evidence="1" type="ORF">G8R56_001976</name>
</gene>
<proteinExistence type="predicted"/>
<reference evidence="1" key="2">
    <citation type="submission" date="2020-02" db="EMBL/GenBank/DDBJ databases">
        <authorList>
            <consortium name="NCBI Pathogen Detection Project"/>
        </authorList>
    </citation>
    <scope>NUCLEOTIDE SEQUENCE</scope>
    <source>
        <strain evidence="1">MA.CK_97/00003274</strain>
    </source>
</reference>
<accession>A0A759M7W4</accession>
<dbReference type="AlphaFoldDB" id="A0A759M7W4"/>